<dbReference type="GeneTree" id="ENSGT00940000160763"/>
<dbReference type="STRING" id="244447.ENSCSEP00000016513"/>
<sequence length="510" mass="56663">MASSCNSSSTLKTTSSVSEVLQMCAEDAENTLYELGFGFDEPQVPVRIPARFFTFPSQAEGINFRLFLDSQLRRIREEDPRLSLASRFRQVQVLTETANAFYGLYSHVSRTPLQRLETPEFTFSSTLEKLECYRHHIRSEPRSPVERLKDTVSKMCLYTGSPRGSDSTSPQTSPKKRPSLPDIPETVLEKPASGRAKKLNLEDHIDGNAGVVANDAKFPGRAEEEVDTHTLQQGPKELNSNGLGVGEEINIRLTDAHNAKTSEDSSWVSVETVIQTDQCVFSPQSQQQECHAEGAEIKPVSLVAYDRICSQIAESVRQVPFCSQRNAASCARAKETWVQVPLCEPEDDTCTVTSSLPVLALNGSLTNYGSSVNSWEEENSSPLISNTPDSTHTPSFPPVQTCEESIDKGKTWCLNPPPPQGLGLICSSLQQVNSFELEEVRGIGYVSMCSFQQHIKLWKCCNAKTGMGKLRPGGRMRPGQLFNSARQTFPNDIIYLYYHYTSAFSQQYLC</sequence>
<dbReference type="GO" id="GO:0005102">
    <property type="term" value="F:signaling receptor binding"/>
    <property type="evidence" value="ECO:0007669"/>
    <property type="project" value="InterPro"/>
</dbReference>
<feature type="domain" description="ITPR-interacting" evidence="2">
    <location>
        <begin position="1"/>
        <end position="156"/>
    </location>
</feature>
<dbReference type="Pfam" id="PF14722">
    <property type="entry name" value="KRAP_IP3R_bind"/>
    <property type="match status" value="1"/>
</dbReference>
<evidence type="ECO:0000256" key="1">
    <source>
        <dbReference type="SAM" id="MobiDB-lite"/>
    </source>
</evidence>
<dbReference type="PANTHER" id="PTHR17469">
    <property type="entry name" value="SPERM SPECIFIC ANTIGEN 2-RELATED"/>
    <property type="match status" value="1"/>
</dbReference>
<protein>
    <recommendedName>
        <fullName evidence="2">ITPR-interacting domain-containing protein</fullName>
    </recommendedName>
</protein>
<evidence type="ECO:0000259" key="2">
    <source>
        <dbReference type="SMART" id="SM01257"/>
    </source>
</evidence>
<evidence type="ECO:0000313" key="4">
    <source>
        <dbReference type="Proteomes" id="UP000265120"/>
    </source>
</evidence>
<evidence type="ECO:0000313" key="3">
    <source>
        <dbReference type="Ensembl" id="ENSCSEP00000016513.1"/>
    </source>
</evidence>
<keyword evidence="4" id="KW-1185">Reference proteome</keyword>
<dbReference type="FunCoup" id="A0A3P8VML4">
    <property type="interactions" value="31"/>
</dbReference>
<feature type="compositionally biased region" description="Polar residues" evidence="1">
    <location>
        <begin position="162"/>
        <end position="173"/>
    </location>
</feature>
<dbReference type="SMART" id="SM01257">
    <property type="entry name" value="KRAP_IP3R_bind"/>
    <property type="match status" value="1"/>
</dbReference>
<dbReference type="InParanoid" id="A0A3P8VML4"/>
<dbReference type="Ensembl" id="ENSCSET00000016726.1">
    <property type="protein sequence ID" value="ENSCSEP00000016513.1"/>
    <property type="gene ID" value="ENSCSEG00000010620.1"/>
</dbReference>
<reference evidence="3" key="3">
    <citation type="submission" date="2025-09" db="UniProtKB">
        <authorList>
            <consortium name="Ensembl"/>
        </authorList>
    </citation>
    <scope>IDENTIFICATION</scope>
</reference>
<feature type="region of interest" description="Disordered" evidence="1">
    <location>
        <begin position="376"/>
        <end position="397"/>
    </location>
</feature>
<feature type="region of interest" description="Disordered" evidence="1">
    <location>
        <begin position="157"/>
        <end position="196"/>
    </location>
</feature>
<dbReference type="InterPro" id="IPR043444">
    <property type="entry name" value="TESPA1-like"/>
</dbReference>
<proteinExistence type="predicted"/>
<name>A0A3P8VML4_CYNSE</name>
<dbReference type="InterPro" id="IPR029325">
    <property type="entry name" value="ITPR-bd"/>
</dbReference>
<dbReference type="AlphaFoldDB" id="A0A3P8VML4"/>
<dbReference type="PANTHER" id="PTHR17469:SF1">
    <property type="entry name" value="PROTEIN TESPA1"/>
    <property type="match status" value="1"/>
</dbReference>
<feature type="compositionally biased region" description="Polar residues" evidence="1">
    <location>
        <begin position="382"/>
        <end position="394"/>
    </location>
</feature>
<reference evidence="3" key="2">
    <citation type="submission" date="2025-08" db="UniProtKB">
        <authorList>
            <consortium name="Ensembl"/>
        </authorList>
    </citation>
    <scope>IDENTIFICATION</scope>
</reference>
<reference evidence="3 4" key="1">
    <citation type="journal article" date="2014" name="Nat. Genet.">
        <title>Whole-genome sequence of a flatfish provides insights into ZW sex chromosome evolution and adaptation to a benthic lifestyle.</title>
        <authorList>
            <person name="Chen S."/>
            <person name="Zhang G."/>
            <person name="Shao C."/>
            <person name="Huang Q."/>
            <person name="Liu G."/>
            <person name="Zhang P."/>
            <person name="Song W."/>
            <person name="An N."/>
            <person name="Chalopin D."/>
            <person name="Volff J.N."/>
            <person name="Hong Y."/>
            <person name="Li Q."/>
            <person name="Sha Z."/>
            <person name="Zhou H."/>
            <person name="Xie M."/>
            <person name="Yu Q."/>
            <person name="Liu Y."/>
            <person name="Xiang H."/>
            <person name="Wang N."/>
            <person name="Wu K."/>
            <person name="Yang C."/>
            <person name="Zhou Q."/>
            <person name="Liao X."/>
            <person name="Yang L."/>
            <person name="Hu Q."/>
            <person name="Zhang J."/>
            <person name="Meng L."/>
            <person name="Jin L."/>
            <person name="Tian Y."/>
            <person name="Lian J."/>
            <person name="Yang J."/>
            <person name="Miao G."/>
            <person name="Liu S."/>
            <person name="Liang Z."/>
            <person name="Yan F."/>
            <person name="Li Y."/>
            <person name="Sun B."/>
            <person name="Zhang H."/>
            <person name="Zhang J."/>
            <person name="Zhu Y."/>
            <person name="Du M."/>
            <person name="Zhao Y."/>
            <person name="Schartl M."/>
            <person name="Tang Q."/>
            <person name="Wang J."/>
        </authorList>
    </citation>
    <scope>NUCLEOTIDE SEQUENCE</scope>
</reference>
<accession>A0A3P8VML4</accession>
<organism evidence="3 4">
    <name type="scientific">Cynoglossus semilaevis</name>
    <name type="common">Tongue sole</name>
    <dbReference type="NCBI Taxonomy" id="244447"/>
    <lineage>
        <taxon>Eukaryota</taxon>
        <taxon>Metazoa</taxon>
        <taxon>Chordata</taxon>
        <taxon>Craniata</taxon>
        <taxon>Vertebrata</taxon>
        <taxon>Euteleostomi</taxon>
        <taxon>Actinopterygii</taxon>
        <taxon>Neopterygii</taxon>
        <taxon>Teleostei</taxon>
        <taxon>Neoteleostei</taxon>
        <taxon>Acanthomorphata</taxon>
        <taxon>Carangaria</taxon>
        <taxon>Pleuronectiformes</taxon>
        <taxon>Pleuronectoidei</taxon>
        <taxon>Cynoglossidae</taxon>
        <taxon>Cynoglossinae</taxon>
        <taxon>Cynoglossus</taxon>
    </lineage>
</organism>
<dbReference type="Proteomes" id="UP000265120">
    <property type="component" value="Chromosome 11"/>
</dbReference>